<dbReference type="Gene3D" id="3.40.50.2300">
    <property type="match status" value="2"/>
</dbReference>
<dbReference type="SUPFAM" id="SSF47413">
    <property type="entry name" value="lambda repressor-like DNA-binding domains"/>
    <property type="match status" value="1"/>
</dbReference>
<evidence type="ECO:0000313" key="8">
    <source>
        <dbReference type="EMBL" id="PKC91309.1"/>
    </source>
</evidence>
<organism evidence="6 11">
    <name type="scientific">Bifidobacterium longum</name>
    <dbReference type="NCBI Taxonomy" id="216816"/>
    <lineage>
        <taxon>Bacteria</taxon>
        <taxon>Bacillati</taxon>
        <taxon>Actinomycetota</taxon>
        <taxon>Actinomycetes</taxon>
        <taxon>Bifidobacteriales</taxon>
        <taxon>Bifidobacteriaceae</taxon>
        <taxon>Bifidobacterium</taxon>
    </lineage>
</organism>
<evidence type="ECO:0000313" key="5">
    <source>
        <dbReference type="EMBL" id="KAB7057048.1"/>
    </source>
</evidence>
<evidence type="ECO:0000313" key="7">
    <source>
        <dbReference type="EMBL" id="KAB7321735.1"/>
    </source>
</evidence>
<dbReference type="Proteomes" id="UP000460333">
    <property type="component" value="Unassembled WGS sequence"/>
</dbReference>
<protein>
    <submittedName>
        <fullName evidence="8">CebR Cellobiose transporter transcriptional regulator</fullName>
    </submittedName>
    <submittedName>
        <fullName evidence="6">LacI family transcriptional regulator</fullName>
    </submittedName>
</protein>
<dbReference type="CDD" id="cd01392">
    <property type="entry name" value="HTH_LacI"/>
    <property type="match status" value="1"/>
</dbReference>
<evidence type="ECO:0000256" key="1">
    <source>
        <dbReference type="ARBA" id="ARBA00023015"/>
    </source>
</evidence>
<dbReference type="InterPro" id="IPR000843">
    <property type="entry name" value="HTH_LacI"/>
</dbReference>
<dbReference type="GO" id="GO:0003700">
    <property type="term" value="F:DNA-binding transcription factor activity"/>
    <property type="evidence" value="ECO:0007669"/>
    <property type="project" value="TreeGrafter"/>
</dbReference>
<dbReference type="EMBL" id="WDWU01000007">
    <property type="protein sequence ID" value="KAB7057048.1"/>
    <property type="molecule type" value="Genomic_DNA"/>
</dbReference>
<dbReference type="InterPro" id="IPR010982">
    <property type="entry name" value="Lambda_DNA-bd_dom_sf"/>
</dbReference>
<accession>A0A151C927</accession>
<dbReference type="PANTHER" id="PTHR30146:SF109">
    <property type="entry name" value="HTH-TYPE TRANSCRIPTIONAL REGULATOR GALS"/>
    <property type="match status" value="1"/>
</dbReference>
<dbReference type="Gene3D" id="1.10.260.40">
    <property type="entry name" value="lambda repressor-like DNA-binding domains"/>
    <property type="match status" value="1"/>
</dbReference>
<evidence type="ECO:0000256" key="2">
    <source>
        <dbReference type="ARBA" id="ARBA00023125"/>
    </source>
</evidence>
<dbReference type="InterPro" id="IPR046335">
    <property type="entry name" value="LacI/GalR-like_sensor"/>
</dbReference>
<dbReference type="EMBL" id="WDRV01000013">
    <property type="protein sequence ID" value="KAB7321735.1"/>
    <property type="molecule type" value="Genomic_DNA"/>
</dbReference>
<name>A0A151C927_BIFLN</name>
<evidence type="ECO:0000313" key="12">
    <source>
        <dbReference type="Proteomes" id="UP000467387"/>
    </source>
</evidence>
<evidence type="ECO:0000259" key="4">
    <source>
        <dbReference type="PROSITE" id="PS50932"/>
    </source>
</evidence>
<evidence type="ECO:0000313" key="11">
    <source>
        <dbReference type="Proteomes" id="UP000460333"/>
    </source>
</evidence>
<evidence type="ECO:0000256" key="3">
    <source>
        <dbReference type="ARBA" id="ARBA00023163"/>
    </source>
</evidence>
<dbReference type="AlphaFoldDB" id="A0A151C927"/>
<dbReference type="Proteomes" id="UP000232654">
    <property type="component" value="Unassembled WGS sequence"/>
</dbReference>
<sequence>MSEGEEELNVGAVRLEEVASAANVSLSTASKALRGKPHVSEKTRIRVIDAARRLGYSAAEAMASMARLSVRDSHGMQDFRVGIIGVDMKGVFSPTILIGAENAFQARSAAALLFNASGNEALFHSGIERMLVQGVSGLLIISRCTDPVPYYVDSPVPVVYAYGPSRDPDDCSVAQDNVESGCLAVRHLLSCGRTRIAIIAGDSEYSVTHERMRGALKALHDAGLQLAGEARFGPWEAEWGRAAARLLLNDGAAFDAVICQNDVLARGCIEELERNGCRVPQDVAVIGHDNSPDYVSYAHPLLTSIDDNNEMLGRQAALCLLDAIAGHPHHGVERVPVKLIQRESTLPLD</sequence>
<comment type="caution">
    <text evidence="6">The sequence shown here is derived from an EMBL/GenBank/DDBJ whole genome shotgun (WGS) entry which is preliminary data.</text>
</comment>
<dbReference type="Pfam" id="PF00356">
    <property type="entry name" value="LacI"/>
    <property type="match status" value="1"/>
</dbReference>
<dbReference type="RefSeq" id="WP_013410464.1">
    <property type="nucleotide sequence ID" value="NZ_CP034089.1"/>
</dbReference>
<dbReference type="EMBL" id="PJDT01000002">
    <property type="protein sequence ID" value="PKC91309.1"/>
    <property type="molecule type" value="Genomic_DNA"/>
</dbReference>
<reference evidence="10 11" key="2">
    <citation type="journal article" date="2019" name="Nat. Med.">
        <title>A library of human gut bacterial isolates paired with longitudinal multiomics data enables mechanistic microbiome research.</title>
        <authorList>
            <person name="Poyet M."/>
            <person name="Groussin M."/>
            <person name="Gibbons S.M."/>
            <person name="Avila-Pacheco J."/>
            <person name="Jiang X."/>
            <person name="Kearney S.M."/>
            <person name="Perrotta A.R."/>
            <person name="Berdy B."/>
            <person name="Zhao S."/>
            <person name="Lieberman T.D."/>
            <person name="Swanson P.K."/>
            <person name="Smith M."/>
            <person name="Roesemann S."/>
            <person name="Alexander J.E."/>
            <person name="Rich S.A."/>
            <person name="Livny J."/>
            <person name="Vlamakis H."/>
            <person name="Clish C."/>
            <person name="Bullock K."/>
            <person name="Deik A."/>
            <person name="Scott J."/>
            <person name="Pierce K.A."/>
            <person name="Xavier R.J."/>
            <person name="Alm E.J."/>
        </authorList>
    </citation>
    <scope>NUCLEOTIDE SEQUENCE [LARGE SCALE GENOMIC DNA]</scope>
    <source>
        <strain evidence="6 11">BIOML-A118</strain>
        <strain evidence="5 12">BIOML-A210</strain>
        <strain evidence="7 10">BIOML-A75</strain>
    </source>
</reference>
<dbReference type="GO" id="GO:0000976">
    <property type="term" value="F:transcription cis-regulatory region binding"/>
    <property type="evidence" value="ECO:0007669"/>
    <property type="project" value="TreeGrafter"/>
</dbReference>
<keyword evidence="3" id="KW-0804">Transcription</keyword>
<dbReference type="Proteomes" id="UP000467387">
    <property type="component" value="Unassembled WGS sequence"/>
</dbReference>
<gene>
    <name evidence="8" type="ORF">APC1503_0091</name>
    <name evidence="7" type="ORF">GBB65_09565</name>
    <name evidence="6" type="ORF">GBC43_10635</name>
    <name evidence="5" type="ORF">GBI87_06335</name>
</gene>
<dbReference type="PANTHER" id="PTHR30146">
    <property type="entry name" value="LACI-RELATED TRANSCRIPTIONAL REPRESSOR"/>
    <property type="match status" value="1"/>
</dbReference>
<keyword evidence="2" id="KW-0238">DNA-binding</keyword>
<dbReference type="SUPFAM" id="SSF53822">
    <property type="entry name" value="Periplasmic binding protein-like I"/>
    <property type="match status" value="1"/>
</dbReference>
<dbReference type="Pfam" id="PF13377">
    <property type="entry name" value="Peripla_BP_3"/>
    <property type="match status" value="1"/>
</dbReference>
<dbReference type="InterPro" id="IPR028082">
    <property type="entry name" value="Peripla_BP_I"/>
</dbReference>
<dbReference type="PROSITE" id="PS50932">
    <property type="entry name" value="HTH_LACI_2"/>
    <property type="match status" value="1"/>
</dbReference>
<dbReference type="Proteomes" id="UP000451234">
    <property type="component" value="Unassembled WGS sequence"/>
</dbReference>
<feature type="domain" description="HTH lacI-type" evidence="4">
    <location>
        <begin position="13"/>
        <end position="67"/>
    </location>
</feature>
<proteinExistence type="predicted"/>
<evidence type="ECO:0000313" key="6">
    <source>
        <dbReference type="EMBL" id="KAB7234304.1"/>
    </source>
</evidence>
<dbReference type="SMART" id="SM00354">
    <property type="entry name" value="HTH_LACI"/>
    <property type="match status" value="1"/>
</dbReference>
<reference evidence="8 9" key="1">
    <citation type="submission" date="2017-12" db="EMBL/GenBank/DDBJ databases">
        <title>Bifidobacterium longum APC/DPC strains.</title>
        <authorList>
            <person name="Arboleya S."/>
        </authorList>
    </citation>
    <scope>NUCLEOTIDE SEQUENCE [LARGE SCALE GENOMIC DNA]</scope>
    <source>
        <strain evidence="8 9">APC1503</strain>
    </source>
</reference>
<evidence type="ECO:0000313" key="9">
    <source>
        <dbReference type="Proteomes" id="UP000232654"/>
    </source>
</evidence>
<keyword evidence="1" id="KW-0805">Transcription regulation</keyword>
<dbReference type="EMBL" id="WDTJ01000026">
    <property type="protein sequence ID" value="KAB7234304.1"/>
    <property type="molecule type" value="Genomic_DNA"/>
</dbReference>
<evidence type="ECO:0000313" key="10">
    <source>
        <dbReference type="Proteomes" id="UP000451234"/>
    </source>
</evidence>